<feature type="transmembrane region" description="Helical" evidence="14">
    <location>
        <begin position="180"/>
        <end position="202"/>
    </location>
</feature>
<feature type="domain" description="Major facilitator superfamily (MFS) profile" evidence="15">
    <location>
        <begin position="42"/>
        <end position="481"/>
    </location>
</feature>
<protein>
    <recommendedName>
        <fullName evidence="13">Hexose transporter 1</fullName>
    </recommendedName>
</protein>
<dbReference type="PRINTS" id="PR00171">
    <property type="entry name" value="SUGRTRNSPORT"/>
</dbReference>
<dbReference type="Proteomes" id="UP000481153">
    <property type="component" value="Unassembled WGS sequence"/>
</dbReference>
<comment type="similarity">
    <text evidence="2">Belongs to the major facilitator superfamily. Sugar transporter (TC 2.A.1.1) family.</text>
</comment>
<proteinExistence type="inferred from homology"/>
<feature type="transmembrane region" description="Helical" evidence="14">
    <location>
        <begin position="424"/>
        <end position="445"/>
    </location>
</feature>
<feature type="transmembrane region" description="Helical" evidence="14">
    <location>
        <begin position="146"/>
        <end position="168"/>
    </location>
</feature>
<keyword evidence="18" id="KW-1185">Reference proteome</keyword>
<dbReference type="GO" id="GO:0016020">
    <property type="term" value="C:membrane"/>
    <property type="evidence" value="ECO:0007669"/>
    <property type="project" value="UniProtKB-SubCell"/>
</dbReference>
<comment type="catalytic activity">
    <reaction evidence="9">
        <text>D-xylose(out) = D-xylose(in)</text>
        <dbReference type="Rhea" id="RHEA:78427"/>
        <dbReference type="ChEBI" id="CHEBI:53455"/>
    </reaction>
    <physiologicalReaction direction="left-to-right" evidence="9">
        <dbReference type="Rhea" id="RHEA:78428"/>
    </physiologicalReaction>
</comment>
<evidence type="ECO:0000256" key="13">
    <source>
        <dbReference type="ARBA" id="ARBA00044780"/>
    </source>
</evidence>
<evidence type="ECO:0000256" key="1">
    <source>
        <dbReference type="ARBA" id="ARBA00004141"/>
    </source>
</evidence>
<feature type="transmembrane region" description="Helical" evidence="14">
    <location>
        <begin position="43"/>
        <end position="65"/>
    </location>
</feature>
<accession>A0A6G0WUQ7</accession>
<evidence type="ECO:0000256" key="2">
    <source>
        <dbReference type="ARBA" id="ARBA00010992"/>
    </source>
</evidence>
<dbReference type="EMBL" id="VJMJ01000147">
    <property type="protein sequence ID" value="KAF0730979.1"/>
    <property type="molecule type" value="Genomic_DNA"/>
</dbReference>
<comment type="catalytic activity">
    <reaction evidence="10">
        <text>D-mannose(out) = D-mannose(in)</text>
        <dbReference type="Rhea" id="RHEA:78391"/>
        <dbReference type="ChEBI" id="CHEBI:4208"/>
    </reaction>
    <physiologicalReaction direction="left-to-right" evidence="10">
        <dbReference type="Rhea" id="RHEA:78392"/>
    </physiologicalReaction>
</comment>
<comment type="catalytic activity">
    <reaction evidence="8">
        <text>D-glucose(out) = D-glucose(in)</text>
        <dbReference type="Rhea" id="RHEA:60376"/>
        <dbReference type="ChEBI" id="CHEBI:4167"/>
    </reaction>
    <physiologicalReaction direction="left-to-right" evidence="8">
        <dbReference type="Rhea" id="RHEA:60377"/>
    </physiologicalReaction>
</comment>
<evidence type="ECO:0000256" key="6">
    <source>
        <dbReference type="ARBA" id="ARBA00023136"/>
    </source>
</evidence>
<feature type="transmembrane region" description="Helical" evidence="14">
    <location>
        <begin position="96"/>
        <end position="114"/>
    </location>
</feature>
<comment type="catalytic activity">
    <reaction evidence="12">
        <text>D-fructose(out) = D-fructose(in)</text>
        <dbReference type="Rhea" id="RHEA:60372"/>
        <dbReference type="ChEBI" id="CHEBI:37721"/>
    </reaction>
    <physiologicalReaction direction="left-to-right" evidence="12">
        <dbReference type="Rhea" id="RHEA:60373"/>
    </physiologicalReaction>
</comment>
<feature type="transmembrane region" description="Helical" evidence="14">
    <location>
        <begin position="457"/>
        <end position="477"/>
    </location>
</feature>
<dbReference type="GO" id="GO:0005351">
    <property type="term" value="F:carbohydrate:proton symporter activity"/>
    <property type="evidence" value="ECO:0007669"/>
    <property type="project" value="TreeGrafter"/>
</dbReference>
<keyword evidence="4 14" id="KW-0812">Transmembrane</keyword>
<feature type="transmembrane region" description="Helical" evidence="14">
    <location>
        <begin position="214"/>
        <end position="233"/>
    </location>
</feature>
<evidence type="ECO:0000256" key="8">
    <source>
        <dbReference type="ARBA" id="ARBA00044648"/>
    </source>
</evidence>
<dbReference type="PROSITE" id="PS50850">
    <property type="entry name" value="MFS"/>
    <property type="match status" value="1"/>
</dbReference>
<evidence type="ECO:0000256" key="7">
    <source>
        <dbReference type="ARBA" id="ARBA00044637"/>
    </source>
</evidence>
<reference evidence="17 18" key="1">
    <citation type="submission" date="2019-07" db="EMBL/GenBank/DDBJ databases">
        <title>Genomics analysis of Aphanomyces spp. identifies a new class of oomycete effector associated with host adaptation.</title>
        <authorList>
            <person name="Gaulin E."/>
        </authorList>
    </citation>
    <scope>NUCLEOTIDE SEQUENCE [LARGE SCALE GENOMIC DNA]</scope>
    <source>
        <strain evidence="17 18">ATCC 201684</strain>
    </source>
</reference>
<keyword evidence="5 14" id="KW-1133">Transmembrane helix</keyword>
<evidence type="ECO:0000256" key="12">
    <source>
        <dbReference type="ARBA" id="ARBA00044710"/>
    </source>
</evidence>
<evidence type="ECO:0000256" key="11">
    <source>
        <dbReference type="ARBA" id="ARBA00044668"/>
    </source>
</evidence>
<feature type="transmembrane region" description="Helical" evidence="14">
    <location>
        <begin position="121"/>
        <end position="140"/>
    </location>
</feature>
<sequence length="517" mass="56726">MVIPPTKSAAQTPTTEINEETFPSATKDADNALVASSTMRKSIAAAIIGAVQFGWMMGEMGYLPFNNVKFCAMPRIPAGQCILFPGHSNAEWTMQSTAWAVGGGIGALLSAYPADKFGRKLTLGGNGLLMIAGGFVQMFAGDIYTFAIGRGINGLASGIAINVLNNYLREISPVQWRMFYVTMVQLALSTGALIVTSLMYAISKLPNEWEYKYLFGGPILLGVLQLAFMGFIIESPAWLIQTHQVERSLEVMNQLYQPGDVESHWKAQVESISRQNQEVQSSSKLGLLLSPKYSKQFSIAVVLAMMQQLCGMNALVVYGPQLFQAIGIHELRLSNTLVNFSRFDNMFIAARFGDRFSRRSLMLVGSMGMVLGAVGFTLCQIYHDDTSKWFQVVCMAVFVGSFCFSIGSLGWLMSTELVPETLGATSGAIATFFTWTAQFFLGVYFQQISNVAHWGNHAFFIFAGVNFVFFIFVVAFVPDTNNKTSDQVTALFYTEADKDDDFIVAATPKGFQDADMA</sequence>
<comment type="catalytic activity">
    <reaction evidence="11">
        <text>D-glucosamine(out) = D-glucosamine(in)</text>
        <dbReference type="Rhea" id="RHEA:78423"/>
        <dbReference type="ChEBI" id="CHEBI:58723"/>
    </reaction>
    <physiologicalReaction direction="left-to-right" evidence="11">
        <dbReference type="Rhea" id="RHEA:78424"/>
    </physiologicalReaction>
</comment>
<dbReference type="InterPro" id="IPR005828">
    <property type="entry name" value="MFS_sugar_transport-like"/>
</dbReference>
<dbReference type="InterPro" id="IPR003663">
    <property type="entry name" value="Sugar/inositol_transpt"/>
</dbReference>
<dbReference type="InterPro" id="IPR050360">
    <property type="entry name" value="MFS_Sugar_Transporters"/>
</dbReference>
<feature type="transmembrane region" description="Helical" evidence="14">
    <location>
        <begin position="389"/>
        <end position="412"/>
    </location>
</feature>
<feature type="transmembrane region" description="Helical" evidence="14">
    <location>
        <begin position="361"/>
        <end position="383"/>
    </location>
</feature>
<dbReference type="InterPro" id="IPR020846">
    <property type="entry name" value="MFS_dom"/>
</dbReference>
<evidence type="ECO:0000256" key="3">
    <source>
        <dbReference type="ARBA" id="ARBA00011738"/>
    </source>
</evidence>
<evidence type="ECO:0000256" key="4">
    <source>
        <dbReference type="ARBA" id="ARBA00022692"/>
    </source>
</evidence>
<evidence type="ECO:0000256" key="5">
    <source>
        <dbReference type="ARBA" id="ARBA00022989"/>
    </source>
</evidence>
<comment type="subcellular location">
    <subcellularLocation>
        <location evidence="1">Membrane</location>
        <topology evidence="1">Multi-pass membrane protein</topology>
    </subcellularLocation>
</comment>
<evidence type="ECO:0000313" key="18">
    <source>
        <dbReference type="Proteomes" id="UP000481153"/>
    </source>
</evidence>
<dbReference type="VEuPathDB" id="FungiDB:AeMF1_015074"/>
<evidence type="ECO:0000259" key="15">
    <source>
        <dbReference type="PROSITE" id="PS50850"/>
    </source>
</evidence>
<keyword evidence="6 14" id="KW-0472">Membrane</keyword>
<dbReference type="Pfam" id="PF00083">
    <property type="entry name" value="Sugar_tr"/>
    <property type="match status" value="1"/>
</dbReference>
<dbReference type="EMBL" id="VJMJ01000146">
    <property type="protein sequence ID" value="KAF0731268.1"/>
    <property type="molecule type" value="Genomic_DNA"/>
</dbReference>
<evidence type="ECO:0000313" key="17">
    <source>
        <dbReference type="EMBL" id="KAF0731268.1"/>
    </source>
</evidence>
<comment type="subunit">
    <text evidence="3">Homodimer.</text>
</comment>
<name>A0A6G0WUQ7_9STRA</name>
<dbReference type="InterPro" id="IPR005829">
    <property type="entry name" value="Sugar_transporter_CS"/>
</dbReference>
<comment type="caution">
    <text evidence="17">The sequence shown here is derived from an EMBL/GenBank/DDBJ whole genome shotgun (WGS) entry which is preliminary data.</text>
</comment>
<dbReference type="PROSITE" id="PS00217">
    <property type="entry name" value="SUGAR_TRANSPORT_2"/>
    <property type="match status" value="1"/>
</dbReference>
<dbReference type="SUPFAM" id="SSF103473">
    <property type="entry name" value="MFS general substrate transporter"/>
    <property type="match status" value="1"/>
</dbReference>
<dbReference type="PANTHER" id="PTHR48022">
    <property type="entry name" value="PLASTIDIC GLUCOSE TRANSPORTER 4"/>
    <property type="match status" value="1"/>
</dbReference>
<evidence type="ECO:0000313" key="16">
    <source>
        <dbReference type="EMBL" id="KAF0730979.1"/>
    </source>
</evidence>
<evidence type="ECO:0000256" key="10">
    <source>
        <dbReference type="ARBA" id="ARBA00044662"/>
    </source>
</evidence>
<evidence type="ECO:0000256" key="14">
    <source>
        <dbReference type="SAM" id="Phobius"/>
    </source>
</evidence>
<organism evidence="17 18">
    <name type="scientific">Aphanomyces euteiches</name>
    <dbReference type="NCBI Taxonomy" id="100861"/>
    <lineage>
        <taxon>Eukaryota</taxon>
        <taxon>Sar</taxon>
        <taxon>Stramenopiles</taxon>
        <taxon>Oomycota</taxon>
        <taxon>Saprolegniomycetes</taxon>
        <taxon>Saprolegniales</taxon>
        <taxon>Verrucalvaceae</taxon>
        <taxon>Aphanomyces</taxon>
    </lineage>
</organism>
<dbReference type="AlphaFoldDB" id="A0A6G0WUQ7"/>
<dbReference type="PROSITE" id="PS00216">
    <property type="entry name" value="SUGAR_TRANSPORT_1"/>
    <property type="match status" value="1"/>
</dbReference>
<gene>
    <name evidence="17" type="ORF">Ae201684_011528</name>
    <name evidence="16" type="ORF">Ae201684_011531</name>
</gene>
<dbReference type="PANTHER" id="PTHR48022:SF2">
    <property type="entry name" value="PLASTIDIC GLUCOSE TRANSPORTER 4"/>
    <property type="match status" value="1"/>
</dbReference>
<dbReference type="Gene3D" id="1.20.1250.20">
    <property type="entry name" value="MFS general substrate transporter like domains"/>
    <property type="match status" value="1"/>
</dbReference>
<dbReference type="InterPro" id="IPR036259">
    <property type="entry name" value="MFS_trans_sf"/>
</dbReference>
<comment type="catalytic activity">
    <reaction evidence="7">
        <text>D-galactose(in) = D-galactose(out)</text>
        <dbReference type="Rhea" id="RHEA:34915"/>
        <dbReference type="ChEBI" id="CHEBI:4139"/>
    </reaction>
    <physiologicalReaction direction="right-to-left" evidence="7">
        <dbReference type="Rhea" id="RHEA:34917"/>
    </physiologicalReaction>
</comment>
<evidence type="ECO:0000256" key="9">
    <source>
        <dbReference type="ARBA" id="ARBA00044656"/>
    </source>
</evidence>